<accession>A0A9N7NFS8</accession>
<name>A0A9N7NFS8_STRHE</name>
<dbReference type="OrthoDB" id="766965at2759"/>
<evidence type="ECO:0000256" key="1">
    <source>
        <dbReference type="SAM" id="MobiDB-lite"/>
    </source>
</evidence>
<dbReference type="EMBL" id="CACSLK010027789">
    <property type="protein sequence ID" value="CAA0829928.1"/>
    <property type="molecule type" value="Genomic_DNA"/>
</dbReference>
<dbReference type="InterPro" id="IPR049224">
    <property type="entry name" value="DUF6821"/>
</dbReference>
<dbReference type="Proteomes" id="UP001153555">
    <property type="component" value="Unassembled WGS sequence"/>
</dbReference>
<gene>
    <name evidence="4" type="ORF">SHERM_25439</name>
</gene>
<evidence type="ECO:0000256" key="2">
    <source>
        <dbReference type="SAM" id="Phobius"/>
    </source>
</evidence>
<dbReference type="InterPro" id="IPR045883">
    <property type="entry name" value="At4g13530-like"/>
</dbReference>
<sequence>MDLEEWELLPDHGFLDEDAGKKVYSPKRSGVFEMDYFICPPKSVETTTTTTTVGDELHINQLLPVQIDLGPPKIVAEAGKVASLSDQQDTVSQVFFKKLKETEFVEMKMESPRSGPSRGVVPQLDFQFDEEEEVNNKSVDQNSDKKLDGEDEQGGMNNIWKWSLTGIGAIFSFGVVAATFCIIGLNSQRIHPKQKLQFQVYTSDQRIQQVVRHASKLNEAILGVRGVAITRAHITFGGYYDGSSL</sequence>
<evidence type="ECO:0000259" key="3">
    <source>
        <dbReference type="Pfam" id="PF20705"/>
    </source>
</evidence>
<keyword evidence="2" id="KW-0812">Transmembrane</keyword>
<dbReference type="Pfam" id="PF20705">
    <property type="entry name" value="DUF6821"/>
    <property type="match status" value="1"/>
</dbReference>
<comment type="caution">
    <text evidence="4">The sequence shown here is derived from an EMBL/GenBank/DDBJ whole genome shotgun (WGS) entry which is preliminary data.</text>
</comment>
<keyword evidence="5" id="KW-1185">Reference proteome</keyword>
<dbReference type="AlphaFoldDB" id="A0A9N7NFS8"/>
<evidence type="ECO:0000313" key="4">
    <source>
        <dbReference type="EMBL" id="CAA0829928.1"/>
    </source>
</evidence>
<dbReference type="PANTHER" id="PTHR33646">
    <property type="entry name" value="GB|AAF00631.1"/>
    <property type="match status" value="1"/>
</dbReference>
<proteinExistence type="predicted"/>
<organism evidence="4 5">
    <name type="scientific">Striga hermonthica</name>
    <name type="common">Purple witchweed</name>
    <name type="synonym">Buchnera hermonthica</name>
    <dbReference type="NCBI Taxonomy" id="68872"/>
    <lineage>
        <taxon>Eukaryota</taxon>
        <taxon>Viridiplantae</taxon>
        <taxon>Streptophyta</taxon>
        <taxon>Embryophyta</taxon>
        <taxon>Tracheophyta</taxon>
        <taxon>Spermatophyta</taxon>
        <taxon>Magnoliopsida</taxon>
        <taxon>eudicotyledons</taxon>
        <taxon>Gunneridae</taxon>
        <taxon>Pentapetalae</taxon>
        <taxon>asterids</taxon>
        <taxon>lamiids</taxon>
        <taxon>Lamiales</taxon>
        <taxon>Orobanchaceae</taxon>
        <taxon>Buchnereae</taxon>
        <taxon>Striga</taxon>
    </lineage>
</organism>
<reference evidence="4" key="1">
    <citation type="submission" date="2019-12" db="EMBL/GenBank/DDBJ databases">
        <authorList>
            <person name="Scholes J."/>
        </authorList>
    </citation>
    <scope>NUCLEOTIDE SEQUENCE</scope>
</reference>
<feature type="region of interest" description="Disordered" evidence="1">
    <location>
        <begin position="131"/>
        <end position="152"/>
    </location>
</feature>
<keyword evidence="2" id="KW-1133">Transmembrane helix</keyword>
<feature type="domain" description="DUF6821" evidence="3">
    <location>
        <begin position="87"/>
        <end position="242"/>
    </location>
</feature>
<evidence type="ECO:0000313" key="5">
    <source>
        <dbReference type="Proteomes" id="UP001153555"/>
    </source>
</evidence>
<protein>
    <recommendedName>
        <fullName evidence="3">DUF6821 domain-containing protein</fullName>
    </recommendedName>
</protein>
<dbReference type="PANTHER" id="PTHR33646:SF2">
    <property type="entry name" value="F20H23.8 PROTEIN"/>
    <property type="match status" value="1"/>
</dbReference>
<feature type="transmembrane region" description="Helical" evidence="2">
    <location>
        <begin position="162"/>
        <end position="185"/>
    </location>
</feature>
<keyword evidence="2" id="KW-0472">Membrane</keyword>